<keyword evidence="2" id="KW-1185">Reference proteome</keyword>
<name>A0A2G9QC24_AQUCT</name>
<dbReference type="Proteomes" id="UP000228934">
    <property type="component" value="Unassembled WGS sequence"/>
</dbReference>
<evidence type="ECO:0000313" key="1">
    <source>
        <dbReference type="EMBL" id="PIO13150.1"/>
    </source>
</evidence>
<dbReference type="EMBL" id="KZ059913">
    <property type="protein sequence ID" value="PIO13150.1"/>
    <property type="molecule type" value="Genomic_DNA"/>
</dbReference>
<dbReference type="OrthoDB" id="8922241at2759"/>
<reference evidence="2" key="1">
    <citation type="journal article" date="2017" name="Nat. Commun.">
        <title>The North American bullfrog draft genome provides insight into hormonal regulation of long noncoding RNA.</title>
        <authorList>
            <person name="Hammond S.A."/>
            <person name="Warren R.L."/>
            <person name="Vandervalk B.P."/>
            <person name="Kucuk E."/>
            <person name="Khan H."/>
            <person name="Gibb E.A."/>
            <person name="Pandoh P."/>
            <person name="Kirk H."/>
            <person name="Zhao Y."/>
            <person name="Jones M."/>
            <person name="Mungall A.J."/>
            <person name="Coope R."/>
            <person name="Pleasance S."/>
            <person name="Moore R.A."/>
            <person name="Holt R.A."/>
            <person name="Round J.M."/>
            <person name="Ohora S."/>
            <person name="Walle B.V."/>
            <person name="Veldhoen N."/>
            <person name="Helbing C.C."/>
            <person name="Birol I."/>
        </authorList>
    </citation>
    <scope>NUCLEOTIDE SEQUENCE [LARGE SCALE GENOMIC DNA]</scope>
</reference>
<sequence>MFWSEKKPALRIHMSEHSYSYSVQTGIPIHVQSKGNASMRKENFLDMREFTKVSVPIHVQSAGNVSLRNLHLWHTRRFT</sequence>
<protein>
    <submittedName>
        <fullName evidence="1">Uncharacterized protein</fullName>
    </submittedName>
</protein>
<organism evidence="1 2">
    <name type="scientific">Aquarana catesbeiana</name>
    <name type="common">American bullfrog</name>
    <name type="synonym">Rana catesbeiana</name>
    <dbReference type="NCBI Taxonomy" id="8400"/>
    <lineage>
        <taxon>Eukaryota</taxon>
        <taxon>Metazoa</taxon>
        <taxon>Chordata</taxon>
        <taxon>Craniata</taxon>
        <taxon>Vertebrata</taxon>
        <taxon>Euteleostomi</taxon>
        <taxon>Amphibia</taxon>
        <taxon>Batrachia</taxon>
        <taxon>Anura</taxon>
        <taxon>Neobatrachia</taxon>
        <taxon>Ranoidea</taxon>
        <taxon>Ranidae</taxon>
        <taxon>Aquarana</taxon>
    </lineage>
</organism>
<gene>
    <name evidence="1" type="ORF">AB205_0202420</name>
</gene>
<evidence type="ECO:0000313" key="2">
    <source>
        <dbReference type="Proteomes" id="UP000228934"/>
    </source>
</evidence>
<proteinExistence type="predicted"/>
<dbReference type="AlphaFoldDB" id="A0A2G9QC24"/>
<accession>A0A2G9QC24</accession>